<evidence type="ECO:0000256" key="1">
    <source>
        <dbReference type="SAM" id="SignalP"/>
    </source>
</evidence>
<feature type="chain" id="PRO_5005329717" evidence="1">
    <location>
        <begin position="22"/>
        <end position="228"/>
    </location>
</feature>
<protein>
    <submittedName>
        <fullName evidence="3">Saposin B-type domain-containing protein</fullName>
    </submittedName>
</protein>
<proteinExistence type="predicted"/>
<keyword evidence="1" id="KW-0732">Signal</keyword>
<organism evidence="2 3">
    <name type="scientific">Strongyloides venezuelensis</name>
    <name type="common">Threadworm</name>
    <dbReference type="NCBI Taxonomy" id="75913"/>
    <lineage>
        <taxon>Eukaryota</taxon>
        <taxon>Metazoa</taxon>
        <taxon>Ecdysozoa</taxon>
        <taxon>Nematoda</taxon>
        <taxon>Chromadorea</taxon>
        <taxon>Rhabditida</taxon>
        <taxon>Tylenchina</taxon>
        <taxon>Panagrolaimomorpha</taxon>
        <taxon>Strongyloidoidea</taxon>
        <taxon>Strongyloididae</taxon>
        <taxon>Strongyloides</taxon>
    </lineage>
</organism>
<feature type="signal peptide" evidence="1">
    <location>
        <begin position="1"/>
        <end position="21"/>
    </location>
</feature>
<dbReference type="Proteomes" id="UP000035680">
    <property type="component" value="Unassembled WGS sequence"/>
</dbReference>
<accession>A0A0K0FIP7</accession>
<evidence type="ECO:0000313" key="3">
    <source>
        <dbReference type="WBParaSite" id="SVE_0876700.1"/>
    </source>
</evidence>
<sequence>MKLSITIASLLFVLLFNFTNQDKFSPKNLISSNCANCLLLTKVLSLKNDIKLPIKNNFCVASKICFNDNVSDCQILEALENSDDKVNSKLKSTEVLKRYLDNSKESCRTNTNYEIFSFNSLNSNTNSTTPSYGLCVECELLSTILKIFNDAIFGGPIETAVKNAFMKVCIQFGAFVDSFCEFLFSENGIDVLFQALRDSLGSMYQIVGVQGMGCPKFSDLESICFTPQ</sequence>
<reference evidence="2" key="1">
    <citation type="submission" date="2014-07" db="EMBL/GenBank/DDBJ databases">
        <authorList>
            <person name="Martin A.A"/>
            <person name="De Silva N."/>
        </authorList>
    </citation>
    <scope>NUCLEOTIDE SEQUENCE</scope>
</reference>
<evidence type="ECO:0000313" key="2">
    <source>
        <dbReference type="Proteomes" id="UP000035680"/>
    </source>
</evidence>
<keyword evidence="2" id="KW-1185">Reference proteome</keyword>
<dbReference type="AlphaFoldDB" id="A0A0K0FIP7"/>
<reference evidence="3" key="2">
    <citation type="submission" date="2015-08" db="UniProtKB">
        <authorList>
            <consortium name="WormBaseParasite"/>
        </authorList>
    </citation>
    <scope>IDENTIFICATION</scope>
</reference>
<name>A0A0K0FIP7_STRVS</name>
<dbReference type="WBParaSite" id="SVE_0876700.1">
    <property type="protein sequence ID" value="SVE_0876700.1"/>
    <property type="gene ID" value="SVE_0876700"/>
</dbReference>